<protein>
    <submittedName>
        <fullName evidence="1">Uncharacterized protein</fullName>
    </submittedName>
</protein>
<sequence length="94" mass="10976">MCRIHPIIDERMKVWKLRRVDDTARAGTSYNEHTLSYITQLLTNTMAPTICSGKKQPSRTLRNDIRRQYRNNSSNAVPSSVFNYINHMLPKPKK</sequence>
<accession>A0A1A9Z506</accession>
<dbReference type="EnsemblMetazoa" id="GPAI004102-RA">
    <property type="protein sequence ID" value="GPAI004102-PA"/>
    <property type="gene ID" value="GPAI004102"/>
</dbReference>
<organism evidence="1 2">
    <name type="scientific">Glossina pallidipes</name>
    <name type="common">Tsetse fly</name>
    <dbReference type="NCBI Taxonomy" id="7398"/>
    <lineage>
        <taxon>Eukaryota</taxon>
        <taxon>Metazoa</taxon>
        <taxon>Ecdysozoa</taxon>
        <taxon>Arthropoda</taxon>
        <taxon>Hexapoda</taxon>
        <taxon>Insecta</taxon>
        <taxon>Pterygota</taxon>
        <taxon>Neoptera</taxon>
        <taxon>Endopterygota</taxon>
        <taxon>Diptera</taxon>
        <taxon>Brachycera</taxon>
        <taxon>Muscomorpha</taxon>
        <taxon>Hippoboscoidea</taxon>
        <taxon>Glossinidae</taxon>
        <taxon>Glossina</taxon>
    </lineage>
</organism>
<reference evidence="1" key="2">
    <citation type="submission" date="2020-05" db="UniProtKB">
        <authorList>
            <consortium name="EnsemblMetazoa"/>
        </authorList>
    </citation>
    <scope>IDENTIFICATION</scope>
    <source>
        <strain evidence="1">IAEA</strain>
    </source>
</reference>
<dbReference type="VEuPathDB" id="VectorBase:GPAI004102"/>
<name>A0A1A9Z506_GLOPL</name>
<reference evidence="2" key="1">
    <citation type="submission" date="2014-03" db="EMBL/GenBank/DDBJ databases">
        <authorList>
            <person name="Aksoy S."/>
            <person name="Warren W."/>
            <person name="Wilson R.K."/>
        </authorList>
    </citation>
    <scope>NUCLEOTIDE SEQUENCE [LARGE SCALE GENOMIC DNA]</scope>
    <source>
        <strain evidence="2">IAEA</strain>
    </source>
</reference>
<evidence type="ECO:0000313" key="1">
    <source>
        <dbReference type="EnsemblMetazoa" id="GPAI004102-PA"/>
    </source>
</evidence>
<keyword evidence="2" id="KW-1185">Reference proteome</keyword>
<proteinExistence type="predicted"/>
<dbReference type="AlphaFoldDB" id="A0A1A9Z506"/>
<dbReference type="Proteomes" id="UP000092445">
    <property type="component" value="Unassembled WGS sequence"/>
</dbReference>
<evidence type="ECO:0000313" key="2">
    <source>
        <dbReference type="Proteomes" id="UP000092445"/>
    </source>
</evidence>